<keyword evidence="4" id="KW-1185">Reference proteome</keyword>
<evidence type="ECO:0000313" key="3">
    <source>
        <dbReference type="EMBL" id="SHF16336.1"/>
    </source>
</evidence>
<dbReference type="AlphaFoldDB" id="A0A1M4ZFG5"/>
<feature type="domain" description="Actin homologue MreB-like C-terminal" evidence="2">
    <location>
        <begin position="172"/>
        <end position="296"/>
    </location>
</feature>
<dbReference type="CDD" id="cd24025">
    <property type="entry name" value="ASKHA_NBD_ParM_pCBH-like"/>
    <property type="match status" value="1"/>
</dbReference>
<dbReference type="Proteomes" id="UP000184148">
    <property type="component" value="Unassembled WGS sequence"/>
</dbReference>
<sequence length="330" mass="36163">MQIAIDLGFGYTKAVSSDNRVIFPSAVAPSDANTIEGFNTIGHIIELKKPGEIKKRTLSFGERAIKEGRAVELSLDNQKFTKEASAVLALAAAGLIGAKDSVDLAVGLPINTYKNKQYREDVIKTLKSINAYVSIDGGPERYITFSNVFCFAQGVGAVYALDNIPKNGLIGLIDIGFFTTDMVLFECNDGVITPLPTYFRSVNQGVSRALQLFLDNFTRQTGASLTLINAMNVWKRKEVRYNGQEINIEDMVRDAKNYAARTITSSIREIWTEHIGMIDQILMAGGGAIELGDAIKNMLPQVQQINDPQFANAVGFYKMAQIAMNKTKTA</sequence>
<dbReference type="InterPro" id="IPR040607">
    <property type="entry name" value="ALP_N"/>
</dbReference>
<accession>A0A1M4ZFG5</accession>
<reference evidence="4" key="1">
    <citation type="submission" date="2016-11" db="EMBL/GenBank/DDBJ databases">
        <authorList>
            <person name="Varghese N."/>
            <person name="Submissions S."/>
        </authorList>
    </citation>
    <scope>NUCLEOTIDE SEQUENCE [LARGE SCALE GENOMIC DNA]</scope>
    <source>
        <strain evidence="4">DSM 12395</strain>
    </source>
</reference>
<dbReference type="Pfam" id="PF21522">
    <property type="entry name" value="MreB-like_C"/>
    <property type="match status" value="1"/>
</dbReference>
<dbReference type="Gene3D" id="3.30.420.40">
    <property type="match status" value="2"/>
</dbReference>
<proteinExistence type="predicted"/>
<dbReference type="InterPro" id="IPR049067">
    <property type="entry name" value="MreB-like_C"/>
</dbReference>
<evidence type="ECO:0000259" key="2">
    <source>
        <dbReference type="Pfam" id="PF21522"/>
    </source>
</evidence>
<dbReference type="SUPFAM" id="SSF53067">
    <property type="entry name" value="Actin-like ATPase domain"/>
    <property type="match status" value="2"/>
</dbReference>
<name>A0A1M4ZFG5_9FIRM</name>
<dbReference type="Pfam" id="PF17989">
    <property type="entry name" value="ALP_N"/>
    <property type="match status" value="1"/>
</dbReference>
<evidence type="ECO:0000259" key="1">
    <source>
        <dbReference type="Pfam" id="PF17989"/>
    </source>
</evidence>
<dbReference type="OrthoDB" id="5412507at2"/>
<gene>
    <name evidence="3" type="ORF">SAMN02745133_01972</name>
</gene>
<dbReference type="EMBL" id="FQUY01000013">
    <property type="protein sequence ID" value="SHF16336.1"/>
    <property type="molecule type" value="Genomic_DNA"/>
</dbReference>
<dbReference type="STRING" id="1121429.SAMN02745133_01972"/>
<organism evidence="3 4">
    <name type="scientific">Desulforamulus putei DSM 12395</name>
    <dbReference type="NCBI Taxonomy" id="1121429"/>
    <lineage>
        <taxon>Bacteria</taxon>
        <taxon>Bacillati</taxon>
        <taxon>Bacillota</taxon>
        <taxon>Clostridia</taxon>
        <taxon>Eubacteriales</taxon>
        <taxon>Peptococcaceae</taxon>
        <taxon>Desulforamulus</taxon>
    </lineage>
</organism>
<dbReference type="RefSeq" id="WP_073239226.1">
    <property type="nucleotide sequence ID" value="NZ_FQUY01000013.1"/>
</dbReference>
<evidence type="ECO:0000313" key="4">
    <source>
        <dbReference type="Proteomes" id="UP000184148"/>
    </source>
</evidence>
<feature type="domain" description="Actin-like protein N-terminal" evidence="1">
    <location>
        <begin position="4"/>
        <end position="156"/>
    </location>
</feature>
<protein>
    <submittedName>
        <fullName evidence="3">Plasmid segregation protein ParM</fullName>
    </submittedName>
</protein>
<dbReference type="InterPro" id="IPR043129">
    <property type="entry name" value="ATPase_NBD"/>
</dbReference>